<dbReference type="GO" id="GO:0003774">
    <property type="term" value="F:cytoskeletal motor activity"/>
    <property type="evidence" value="ECO:0007669"/>
    <property type="project" value="InterPro"/>
</dbReference>
<protein>
    <recommendedName>
        <fullName evidence="1">TH1 domain-containing protein</fullName>
    </recommendedName>
</protein>
<evidence type="ECO:0000313" key="3">
    <source>
        <dbReference type="Proteomes" id="UP000472264"/>
    </source>
</evidence>
<reference evidence="2" key="2">
    <citation type="submission" date="2025-08" db="UniProtKB">
        <authorList>
            <consortium name="Ensembl"/>
        </authorList>
    </citation>
    <scope>IDENTIFICATION</scope>
</reference>
<keyword evidence="3" id="KW-1185">Reference proteome</keyword>
<dbReference type="InParanoid" id="A0A665XBR2"/>
<dbReference type="GO" id="GO:0016459">
    <property type="term" value="C:myosin complex"/>
    <property type="evidence" value="ECO:0007669"/>
    <property type="project" value="InterPro"/>
</dbReference>
<feature type="domain" description="TH1" evidence="1">
    <location>
        <begin position="26"/>
        <end position="213"/>
    </location>
</feature>
<organism evidence="2 3">
    <name type="scientific">Echeneis naucrates</name>
    <name type="common">Live sharksucker</name>
    <dbReference type="NCBI Taxonomy" id="173247"/>
    <lineage>
        <taxon>Eukaryota</taxon>
        <taxon>Metazoa</taxon>
        <taxon>Chordata</taxon>
        <taxon>Craniata</taxon>
        <taxon>Vertebrata</taxon>
        <taxon>Euteleostomi</taxon>
        <taxon>Actinopterygii</taxon>
        <taxon>Neopterygii</taxon>
        <taxon>Teleostei</taxon>
        <taxon>Neoteleostei</taxon>
        <taxon>Acanthomorphata</taxon>
        <taxon>Carangaria</taxon>
        <taxon>Carangiformes</taxon>
        <taxon>Echeneidae</taxon>
        <taxon>Echeneis</taxon>
    </lineage>
</organism>
<reference evidence="2" key="1">
    <citation type="submission" date="2021-04" db="EMBL/GenBank/DDBJ databases">
        <authorList>
            <consortium name="Wellcome Sanger Institute Data Sharing"/>
        </authorList>
    </citation>
    <scope>NUCLEOTIDE SEQUENCE [LARGE SCALE GENOMIC DNA]</scope>
</reference>
<dbReference type="AlphaFoldDB" id="A0A665XBR2"/>
<dbReference type="Proteomes" id="UP000472264">
    <property type="component" value="Chromosome 9"/>
</dbReference>
<accession>A0A665XBR2</accession>
<dbReference type="Pfam" id="PF06017">
    <property type="entry name" value="Myosin_TH1"/>
    <property type="match status" value="1"/>
</dbReference>
<dbReference type="OMA" id="HTWIAAP"/>
<reference evidence="2" key="3">
    <citation type="submission" date="2025-09" db="UniProtKB">
        <authorList>
            <consortium name="Ensembl"/>
        </authorList>
    </citation>
    <scope>IDENTIFICATION</scope>
</reference>
<proteinExistence type="predicted"/>
<dbReference type="PROSITE" id="PS51757">
    <property type="entry name" value="TH1"/>
    <property type="match status" value="1"/>
</dbReference>
<evidence type="ECO:0000259" key="1">
    <source>
        <dbReference type="PROSITE" id="PS51757"/>
    </source>
</evidence>
<evidence type="ECO:0000313" key="2">
    <source>
        <dbReference type="Ensembl" id="ENSENLP00000053820.1"/>
    </source>
</evidence>
<sequence length="213" mass="24130">MCTHFLHYRLMVRKYVRGITPQNKTQLQLKLVSSSIFKGKKESYPQSNKMPLHAQRNYNITSNITPCVVLCCVCLQYSVPVIKYDRNGFKPRPRQVILTQAAAYVVEEAKIKQRVLYTFLKGISVSNLTDGMIVFHITCEDPKEKGDLVMQCDHLFEFLTKLSVIANKQNAVKVVQGSIKIEIQAGKESAVDFSTGQEPMVYKAKNGHLMVVS</sequence>
<name>A0A665XBR2_ECHNA</name>
<dbReference type="InterPro" id="IPR010926">
    <property type="entry name" value="Myosin_TH1"/>
</dbReference>
<dbReference type="Ensembl" id="ENSENLT00000055095.1">
    <property type="protein sequence ID" value="ENSENLP00000053820.1"/>
    <property type="gene ID" value="ENSENLG00000022446.1"/>
</dbReference>